<evidence type="ECO:0000256" key="1">
    <source>
        <dbReference type="SAM" id="MobiDB-lite"/>
    </source>
</evidence>
<name>A0A8J6YWW2_9PROT</name>
<dbReference type="InterPro" id="IPR005184">
    <property type="entry name" value="DUF306_Meta_HslJ"/>
</dbReference>
<evidence type="ECO:0000259" key="3">
    <source>
        <dbReference type="Pfam" id="PF03724"/>
    </source>
</evidence>
<dbReference type="Pfam" id="PF03724">
    <property type="entry name" value="META"/>
    <property type="match status" value="1"/>
</dbReference>
<dbReference type="PANTHER" id="PTHR35535:SF1">
    <property type="entry name" value="HEAT SHOCK PROTEIN HSLJ"/>
    <property type="match status" value="1"/>
</dbReference>
<dbReference type="InterPro" id="IPR053147">
    <property type="entry name" value="Hsp_HslJ-like"/>
</dbReference>
<dbReference type="Proteomes" id="UP000631034">
    <property type="component" value="Unassembled WGS sequence"/>
</dbReference>
<dbReference type="AlphaFoldDB" id="A0A8J6YWW2"/>
<dbReference type="PROSITE" id="PS51257">
    <property type="entry name" value="PROKAR_LIPOPROTEIN"/>
    <property type="match status" value="1"/>
</dbReference>
<feature type="signal peptide" evidence="2">
    <location>
        <begin position="1"/>
        <end position="21"/>
    </location>
</feature>
<dbReference type="EMBL" id="JACZHT010000009">
    <property type="protein sequence ID" value="MBE1237949.1"/>
    <property type="molecule type" value="Genomic_DNA"/>
</dbReference>
<feature type="chain" id="PRO_5035303513" evidence="2">
    <location>
        <begin position="22"/>
        <end position="194"/>
    </location>
</feature>
<protein>
    <submittedName>
        <fullName evidence="4">META domain-containing protein</fullName>
    </submittedName>
</protein>
<accession>A0A8J6YWW2</accession>
<evidence type="ECO:0000313" key="4">
    <source>
        <dbReference type="EMBL" id="MBE1237949.1"/>
    </source>
</evidence>
<dbReference type="Gene3D" id="2.40.128.270">
    <property type="match status" value="1"/>
</dbReference>
<evidence type="ECO:0000256" key="2">
    <source>
        <dbReference type="SAM" id="SignalP"/>
    </source>
</evidence>
<feature type="compositionally biased region" description="Low complexity" evidence="1">
    <location>
        <begin position="25"/>
        <end position="74"/>
    </location>
</feature>
<keyword evidence="5" id="KW-1185">Reference proteome</keyword>
<gene>
    <name evidence="4" type="ORF">IHV25_09875</name>
</gene>
<reference evidence="4" key="1">
    <citation type="submission" date="2020-10" db="EMBL/GenBank/DDBJ databases">
        <title>Genome sequence of the unusual species of purple photosynthetic bacteria, Phaeovibrio sulfidiphilus DSM 23193, type strain.</title>
        <authorList>
            <person name="Kyndt J.A."/>
            <person name="Meyer T.E."/>
        </authorList>
    </citation>
    <scope>NUCLEOTIDE SEQUENCE</scope>
    <source>
        <strain evidence="4">DSM 23193</strain>
    </source>
</reference>
<organism evidence="4 5">
    <name type="scientific">Phaeovibrio sulfidiphilus</name>
    <dbReference type="NCBI Taxonomy" id="1220600"/>
    <lineage>
        <taxon>Bacteria</taxon>
        <taxon>Pseudomonadati</taxon>
        <taxon>Pseudomonadota</taxon>
        <taxon>Alphaproteobacteria</taxon>
        <taxon>Rhodospirillales</taxon>
        <taxon>Rhodospirillaceae</taxon>
        <taxon>Phaeovibrio</taxon>
    </lineage>
</organism>
<proteinExistence type="predicted"/>
<dbReference type="RefSeq" id="WP_192534964.1">
    <property type="nucleotide sequence ID" value="NZ_JACZHT010000009.1"/>
</dbReference>
<feature type="region of interest" description="Disordered" evidence="1">
    <location>
        <begin position="23"/>
        <end position="74"/>
    </location>
</feature>
<feature type="domain" description="DUF306" evidence="3">
    <location>
        <begin position="82"/>
        <end position="181"/>
    </location>
</feature>
<dbReference type="InterPro" id="IPR038670">
    <property type="entry name" value="HslJ-like_sf"/>
</dbReference>
<comment type="caution">
    <text evidence="4">The sequence shown here is derived from an EMBL/GenBank/DDBJ whole genome shotgun (WGS) entry which is preliminary data.</text>
</comment>
<keyword evidence="2" id="KW-0732">Signal</keyword>
<evidence type="ECO:0000313" key="5">
    <source>
        <dbReference type="Proteomes" id="UP000631034"/>
    </source>
</evidence>
<dbReference type="PANTHER" id="PTHR35535">
    <property type="entry name" value="HEAT SHOCK PROTEIN HSLJ"/>
    <property type="match status" value="1"/>
</dbReference>
<sequence>MIPRFPLVAAFATVLTLGACSEETPAGGADTSSAPAAAAPAEASSGQPTASGAAPAQAATPSPADTTAPAAPAAVAENASDALKGRSFVLQTANGEPAEFPGRQPSLEFDADLRMTGQVCNRFMGVPRFEDGVLKAEVAATRMLCIDRGLDDLENTFFFSLADGMPYTFDGQTLVLKGKSGDFVFHAVESLPDN</sequence>